<evidence type="ECO:0000313" key="2">
    <source>
        <dbReference type="Proteomes" id="UP001551482"/>
    </source>
</evidence>
<protein>
    <submittedName>
        <fullName evidence="1">Uncharacterized protein</fullName>
    </submittedName>
</protein>
<dbReference type="EMBL" id="JBEZFP010000012">
    <property type="protein sequence ID" value="MEU8133253.1"/>
    <property type="molecule type" value="Genomic_DNA"/>
</dbReference>
<reference evidence="1 2" key="1">
    <citation type="submission" date="2024-06" db="EMBL/GenBank/DDBJ databases">
        <title>The Natural Products Discovery Center: Release of the First 8490 Sequenced Strains for Exploring Actinobacteria Biosynthetic Diversity.</title>
        <authorList>
            <person name="Kalkreuter E."/>
            <person name="Kautsar S.A."/>
            <person name="Yang D."/>
            <person name="Bader C.D."/>
            <person name="Teijaro C.N."/>
            <person name="Fluegel L."/>
            <person name="Davis C.M."/>
            <person name="Simpson J.R."/>
            <person name="Lauterbach L."/>
            <person name="Steele A.D."/>
            <person name="Gui C."/>
            <person name="Meng S."/>
            <person name="Li G."/>
            <person name="Viehrig K."/>
            <person name="Ye F."/>
            <person name="Su P."/>
            <person name="Kiefer A.F."/>
            <person name="Nichols A."/>
            <person name="Cepeda A.J."/>
            <person name="Yan W."/>
            <person name="Fan B."/>
            <person name="Jiang Y."/>
            <person name="Adhikari A."/>
            <person name="Zheng C.-J."/>
            <person name="Schuster L."/>
            <person name="Cowan T.M."/>
            <person name="Smanski M.J."/>
            <person name="Chevrette M.G."/>
            <person name="De Carvalho L.P.S."/>
            <person name="Shen B."/>
        </authorList>
    </citation>
    <scope>NUCLEOTIDE SEQUENCE [LARGE SCALE GENOMIC DNA]</scope>
    <source>
        <strain evidence="1 2">NPDC048946</strain>
    </source>
</reference>
<keyword evidence="2" id="KW-1185">Reference proteome</keyword>
<accession>A0ABV3DBX3</accession>
<organism evidence="1 2">
    <name type="scientific">Streptodolium elevatio</name>
    <dbReference type="NCBI Taxonomy" id="3157996"/>
    <lineage>
        <taxon>Bacteria</taxon>
        <taxon>Bacillati</taxon>
        <taxon>Actinomycetota</taxon>
        <taxon>Actinomycetes</taxon>
        <taxon>Kitasatosporales</taxon>
        <taxon>Streptomycetaceae</taxon>
        <taxon>Streptodolium</taxon>
    </lineage>
</organism>
<dbReference type="RefSeq" id="WP_358350421.1">
    <property type="nucleotide sequence ID" value="NZ_JBEZFP010000012.1"/>
</dbReference>
<gene>
    <name evidence="1" type="ORF">AB0C36_07055</name>
</gene>
<dbReference type="Proteomes" id="UP001551482">
    <property type="component" value="Unassembled WGS sequence"/>
</dbReference>
<comment type="caution">
    <text evidence="1">The sequence shown here is derived from an EMBL/GenBank/DDBJ whole genome shotgun (WGS) entry which is preliminary data.</text>
</comment>
<evidence type="ECO:0000313" key="1">
    <source>
        <dbReference type="EMBL" id="MEU8133253.1"/>
    </source>
</evidence>
<proteinExistence type="predicted"/>
<sequence length="287" mass="33031">MELDRDRLEAIAAEALRNPYSNDLHASHGAMFSWWPYGDDLVDESNYHVALDLIRAKADEGRDDTDVSDEHVIAGGSAIYVQVYMTGEKSCEWDWCEDDAEHIAMFDGETRGNYCDFHLDDARDELIQRDLTIVLRENPWIDEDDQDLFYRRSLEKFSADAMERAFTPAFVEAAMLQDSLVDYPLLNDSDYCEREYERFQESVLQAVADAQCEYDADTSEEGETIVRLASNDLGELLGSEANGNVLYSRVERIYAEARDTYFDALAREIYRWHVLGYNPNQLELFAV</sequence>
<name>A0ABV3DBX3_9ACTN</name>